<dbReference type="InterPro" id="IPR044068">
    <property type="entry name" value="CB"/>
</dbReference>
<gene>
    <name evidence="8" type="ORF">EA756_17020</name>
</gene>
<name>A0A3R9QE18_9GAMM</name>
<dbReference type="InterPro" id="IPR011010">
    <property type="entry name" value="DNA_brk_join_enz"/>
</dbReference>
<keyword evidence="4" id="KW-0233">DNA recombination</keyword>
<dbReference type="PANTHER" id="PTHR30629:SF9">
    <property type="entry name" value="PROTEIN INTB-RELATED"/>
    <property type="match status" value="1"/>
</dbReference>
<dbReference type="GO" id="GO:0003677">
    <property type="term" value="F:DNA binding"/>
    <property type="evidence" value="ECO:0007669"/>
    <property type="project" value="UniProtKB-UniRule"/>
</dbReference>
<dbReference type="Proteomes" id="UP000276905">
    <property type="component" value="Unassembled WGS sequence"/>
</dbReference>
<evidence type="ECO:0000259" key="6">
    <source>
        <dbReference type="PROSITE" id="PS51898"/>
    </source>
</evidence>
<feature type="domain" description="Tyr recombinase" evidence="6">
    <location>
        <begin position="207"/>
        <end position="401"/>
    </location>
</feature>
<dbReference type="GO" id="GO:0006310">
    <property type="term" value="P:DNA recombination"/>
    <property type="evidence" value="ECO:0007669"/>
    <property type="project" value="UniProtKB-KW"/>
</dbReference>
<dbReference type="InterPro" id="IPR013762">
    <property type="entry name" value="Integrase-like_cat_sf"/>
</dbReference>
<dbReference type="PANTHER" id="PTHR30629">
    <property type="entry name" value="PROPHAGE INTEGRASE"/>
    <property type="match status" value="1"/>
</dbReference>
<dbReference type="InterPro" id="IPR038488">
    <property type="entry name" value="Integrase_DNA-bd_sf"/>
</dbReference>
<evidence type="ECO:0000313" key="9">
    <source>
        <dbReference type="Proteomes" id="UP000276905"/>
    </source>
</evidence>
<dbReference type="InterPro" id="IPR050808">
    <property type="entry name" value="Phage_Integrase"/>
</dbReference>
<reference evidence="8 9" key="1">
    <citation type="submission" date="2018-10" db="EMBL/GenBank/DDBJ databases">
        <title>GWAS and RNA-Seq identify cryptic mechanisms of antimicrobial resistance in Acinetobacter baumannii.</title>
        <authorList>
            <person name="Sahl J.W."/>
        </authorList>
    </citation>
    <scope>NUCLEOTIDE SEQUENCE [LARGE SCALE GENOMIC DNA]</scope>
    <source>
        <strain evidence="8 9">TG41018</strain>
    </source>
</reference>
<dbReference type="Gene3D" id="1.10.443.10">
    <property type="entry name" value="Intergrase catalytic core"/>
    <property type="match status" value="1"/>
</dbReference>
<dbReference type="SUPFAM" id="SSF56349">
    <property type="entry name" value="DNA breaking-rejoining enzymes"/>
    <property type="match status" value="1"/>
</dbReference>
<dbReference type="InterPro" id="IPR053876">
    <property type="entry name" value="Phage_int_M"/>
</dbReference>
<protein>
    <submittedName>
        <fullName evidence="8">DUF4102 domain-containing protein</fullName>
    </submittedName>
</protein>
<dbReference type="Gene3D" id="1.10.150.130">
    <property type="match status" value="1"/>
</dbReference>
<dbReference type="CDD" id="cd00801">
    <property type="entry name" value="INT_P4_C"/>
    <property type="match status" value="1"/>
</dbReference>
<dbReference type="Pfam" id="PF00589">
    <property type="entry name" value="Phage_integrase"/>
    <property type="match status" value="1"/>
</dbReference>
<dbReference type="Pfam" id="PF13356">
    <property type="entry name" value="Arm-DNA-bind_3"/>
    <property type="match status" value="1"/>
</dbReference>
<dbReference type="RefSeq" id="WP_125699752.1">
    <property type="nucleotide sequence ID" value="NZ_RFES01000013.1"/>
</dbReference>
<feature type="domain" description="Core-binding (CB)" evidence="7">
    <location>
        <begin position="102"/>
        <end position="184"/>
    </location>
</feature>
<evidence type="ECO:0000256" key="2">
    <source>
        <dbReference type="ARBA" id="ARBA00022908"/>
    </source>
</evidence>
<comment type="similarity">
    <text evidence="1">Belongs to the 'phage' integrase family.</text>
</comment>
<evidence type="ECO:0000313" key="8">
    <source>
        <dbReference type="EMBL" id="RSO53284.1"/>
    </source>
</evidence>
<evidence type="ECO:0000256" key="1">
    <source>
        <dbReference type="ARBA" id="ARBA00008857"/>
    </source>
</evidence>
<evidence type="ECO:0000259" key="7">
    <source>
        <dbReference type="PROSITE" id="PS51900"/>
    </source>
</evidence>
<dbReference type="GO" id="GO:0015074">
    <property type="term" value="P:DNA integration"/>
    <property type="evidence" value="ECO:0007669"/>
    <property type="project" value="UniProtKB-KW"/>
</dbReference>
<dbReference type="InterPro" id="IPR025166">
    <property type="entry name" value="Integrase_DNA_bind_dom"/>
</dbReference>
<evidence type="ECO:0000256" key="3">
    <source>
        <dbReference type="ARBA" id="ARBA00023125"/>
    </source>
</evidence>
<dbReference type="InterPro" id="IPR002104">
    <property type="entry name" value="Integrase_catalytic"/>
</dbReference>
<dbReference type="Pfam" id="PF22022">
    <property type="entry name" value="Phage_int_M"/>
    <property type="match status" value="1"/>
</dbReference>
<organism evidence="8 9">
    <name type="scientific">Acinetobacter lactucae</name>
    <dbReference type="NCBI Taxonomy" id="1785128"/>
    <lineage>
        <taxon>Bacteria</taxon>
        <taxon>Pseudomonadati</taxon>
        <taxon>Pseudomonadota</taxon>
        <taxon>Gammaproteobacteria</taxon>
        <taxon>Moraxellales</taxon>
        <taxon>Moraxellaceae</taxon>
        <taxon>Acinetobacter</taxon>
        <taxon>Acinetobacter calcoaceticus/baumannii complex</taxon>
    </lineage>
</organism>
<keyword evidence="2" id="KW-0229">DNA integration</keyword>
<proteinExistence type="inferred from homology"/>
<evidence type="ECO:0000256" key="4">
    <source>
        <dbReference type="ARBA" id="ARBA00023172"/>
    </source>
</evidence>
<comment type="caution">
    <text evidence="8">The sequence shown here is derived from an EMBL/GenBank/DDBJ whole genome shotgun (WGS) entry which is preliminary data.</text>
</comment>
<keyword evidence="3 5" id="KW-0238">DNA-binding</keyword>
<dbReference type="PROSITE" id="PS51898">
    <property type="entry name" value="TYR_RECOMBINASE"/>
    <property type="match status" value="1"/>
</dbReference>
<evidence type="ECO:0000256" key="5">
    <source>
        <dbReference type="PROSITE-ProRule" id="PRU01248"/>
    </source>
</evidence>
<dbReference type="EMBL" id="RFES01000013">
    <property type="protein sequence ID" value="RSO53284.1"/>
    <property type="molecule type" value="Genomic_DNA"/>
</dbReference>
<accession>A0A3R9QE18</accession>
<dbReference type="AlphaFoldDB" id="A0A3R9QE18"/>
<dbReference type="PROSITE" id="PS51900">
    <property type="entry name" value="CB"/>
    <property type="match status" value="1"/>
</dbReference>
<dbReference type="InterPro" id="IPR010998">
    <property type="entry name" value="Integrase_recombinase_N"/>
</dbReference>
<dbReference type="Gene3D" id="3.30.160.390">
    <property type="entry name" value="Integrase, DNA-binding domain"/>
    <property type="match status" value="1"/>
</dbReference>
<sequence length="437" mass="51005">MARIVKPLTVTQIDASQPKEKDYNLSDGGGLYLRIRTSGTKTWIFQYKNQQDVRVVITVGNYPQYKLALAREKKRDYLSILAEGKDLKEYLDSLKKKTTQELSLEVITRTWLEQYAVKKSLDEETKRKRIRKFENHLFPYIGHLQITDIRSSDLRLLLNKIYEKSADNAQRMRSDLILIFSYAVQYGYIEVNHAREMESLDLTAPKKHRPALSLERLPELIRRIKSDTGQPLTKFGILLGLHIFIRSSELRFARWSEIDLIKKQWVLPAKRNEVRGAKHSDRGAKMRTQHIVPLSDYAIGILKEIKLITMGSEYIFPSSYKGAQFLGENTFNDALRRMGYDTQTELCFHGLRAMARSALGECGLFQKDAIEKQMSHQERNNVVGAYTHVAEYLQERKEMMEWWSQYLIDIERKGYISPYYYANPEKNNVVVFQRNIA</sequence>